<dbReference type="OrthoDB" id="9787204at2"/>
<evidence type="ECO:0000313" key="2">
    <source>
        <dbReference type="EMBL" id="KTC74008.1"/>
    </source>
</evidence>
<organism evidence="2 3">
    <name type="scientific">Legionella bozemanae</name>
    <name type="common">Fluoribacter bozemanae</name>
    <dbReference type="NCBI Taxonomy" id="447"/>
    <lineage>
        <taxon>Bacteria</taxon>
        <taxon>Pseudomonadati</taxon>
        <taxon>Pseudomonadota</taxon>
        <taxon>Gammaproteobacteria</taxon>
        <taxon>Legionellales</taxon>
        <taxon>Legionellaceae</taxon>
        <taxon>Legionella</taxon>
    </lineage>
</organism>
<evidence type="ECO:0000256" key="1">
    <source>
        <dbReference type="SAM" id="SignalP"/>
    </source>
</evidence>
<dbReference type="PATRIC" id="fig|447.4.peg.1548"/>
<gene>
    <name evidence="2" type="ORF">Lboz_1448</name>
</gene>
<accession>A0A0W0RSI4</accession>
<keyword evidence="1" id="KW-0732">Signal</keyword>
<dbReference type="Gene3D" id="2.120.10.10">
    <property type="match status" value="1"/>
</dbReference>
<dbReference type="Proteomes" id="UP000054695">
    <property type="component" value="Unassembled WGS sequence"/>
</dbReference>
<protein>
    <submittedName>
        <fullName evidence="2">BNR/Asp-box repeat containing protein</fullName>
    </submittedName>
</protein>
<dbReference type="InterPro" id="IPR036278">
    <property type="entry name" value="Sialidase_sf"/>
</dbReference>
<dbReference type="EMBL" id="LNXU01000017">
    <property type="protein sequence ID" value="KTC74008.1"/>
    <property type="molecule type" value="Genomic_DNA"/>
</dbReference>
<sequence>MDKKHNISLSRISCALLSVVVSSQVLAASNLTISPTPGTTIPTTIYPGSTVYAFYTVTNNTQSALSNYSLQGLPATVKQNTTYSGYCANPVNLAAHASCIMELDITGETVSNFALCRGSSCTTATTPLYVLRATTPMPLVAPGAYDYQAGGFDYQAGRFFTAPAPVSRRIGYPLVATSFNNGLSWLYTLSNNTAQVPGGMSEGALNSAHCVGTMCIASGAYINSAGLTYPLIASSTNGGVNWTYPVSSSPALPTGVSQAQFATSSCYGNTCIAVGGYQFGQTPIPTLKHATTPLAATRLGYPLLAMSTNTGINWSYVMPGALAAPSNGAIFTGASCSSKSCVASGSYSDIDGVVYPLLVITTDKGAHWSYKIAKSYPQLPSDFETSFNSRGGNFNDSSCSGYFCAAAGSYTALNASGNQIIYPLLASSSDGGTSWSYTITSSNLPPNFNSTGAVPNPFPSGHFNSASCSGMNCIAAGSYNVYNPSADINIQYPMLASSLNGGISWTYPINNGNPPPNFDADGSRLSPGGQFNSVSCNGNICIGVGSYFAYESSSGQDVRYPFLALSTDSGAHWSYKITNTMPQLPNDFDMNGGGYFDNAYCNGSACIASGAYFTTGRTQSALLASSNDGGITWVYTVSSNNPPLPIGTTYQNSRFMGKSNLTARTFALNAKNRELK</sequence>
<reference evidence="2 3" key="1">
    <citation type="submission" date="2015-11" db="EMBL/GenBank/DDBJ databases">
        <title>Genomic analysis of 38 Legionella species identifies large and diverse effector repertoires.</title>
        <authorList>
            <person name="Burstein D."/>
            <person name="Amaro F."/>
            <person name="Zusman T."/>
            <person name="Lifshitz Z."/>
            <person name="Cohen O."/>
            <person name="Gilbert J.A."/>
            <person name="Pupko T."/>
            <person name="Shuman H.A."/>
            <person name="Segal G."/>
        </authorList>
    </citation>
    <scope>NUCLEOTIDE SEQUENCE [LARGE SCALE GENOMIC DNA]</scope>
    <source>
        <strain evidence="2 3">WIGA</strain>
    </source>
</reference>
<keyword evidence="3" id="KW-1185">Reference proteome</keyword>
<feature type="chain" id="PRO_5006911250" evidence="1">
    <location>
        <begin position="28"/>
        <end position="676"/>
    </location>
</feature>
<evidence type="ECO:0000313" key="3">
    <source>
        <dbReference type="Proteomes" id="UP000054695"/>
    </source>
</evidence>
<dbReference type="AlphaFoldDB" id="A0A0W0RSI4"/>
<proteinExistence type="predicted"/>
<feature type="signal peptide" evidence="1">
    <location>
        <begin position="1"/>
        <end position="27"/>
    </location>
</feature>
<dbReference type="RefSeq" id="WP_058459109.1">
    <property type="nucleotide sequence ID" value="NZ_CAAAIY010000001.1"/>
</dbReference>
<name>A0A0W0RSI4_LEGBO</name>
<comment type="caution">
    <text evidence="2">The sequence shown here is derived from an EMBL/GenBank/DDBJ whole genome shotgun (WGS) entry which is preliminary data.</text>
</comment>
<dbReference type="SUPFAM" id="SSF50939">
    <property type="entry name" value="Sialidases"/>
    <property type="match status" value="2"/>
</dbReference>